<dbReference type="AlphaFoldDB" id="A0AAV8Z7W8"/>
<dbReference type="InterPro" id="IPR001314">
    <property type="entry name" value="Peptidase_S1A"/>
</dbReference>
<dbReference type="PROSITE" id="PS50240">
    <property type="entry name" value="TRYPSIN_DOM"/>
    <property type="match status" value="1"/>
</dbReference>
<sequence length="263" mass="29704">MLNIDVFPGGETANLGQFPWMALLGYTQRFVDFVEYLCGGTIITETYVLTAAHCLTIEINRQLVSVRLGEHDLQSDKDCETIDKYTICADDPVDIPVENYTMHPDYDPVKLRNDIALVRVKEKIRFTSYIQPICLPFERHLRDRDMTNQVFTISGWGKTQSRKLGGSPTLQFAAVRVWDQSECNKVIPPETPNCVQIVKDRTPAKVIAGGPLTNATLDLDEELRNFQVGIVSFASTRTCGVEELPPIYTRIDAFLEWIAENVT</sequence>
<feature type="domain" description="Peptidase S1" evidence="5">
    <location>
        <begin position="7"/>
        <end position="263"/>
    </location>
</feature>
<evidence type="ECO:0000256" key="3">
    <source>
        <dbReference type="ARBA" id="ARBA00023180"/>
    </source>
</evidence>
<dbReference type="PANTHER" id="PTHR24256">
    <property type="entry name" value="TRYPTASE-RELATED"/>
    <property type="match status" value="1"/>
</dbReference>
<keyword evidence="7" id="KW-1185">Reference proteome</keyword>
<name>A0AAV8Z7W8_9CUCU</name>
<evidence type="ECO:0000256" key="1">
    <source>
        <dbReference type="ARBA" id="ARBA00022729"/>
    </source>
</evidence>
<reference evidence="6" key="1">
    <citation type="journal article" date="2023" name="Insect Mol. Biol.">
        <title>Genome sequencing provides insights into the evolution of gene families encoding plant cell wall-degrading enzymes in longhorned beetles.</title>
        <authorList>
            <person name="Shin N.R."/>
            <person name="Okamura Y."/>
            <person name="Kirsch R."/>
            <person name="Pauchet Y."/>
        </authorList>
    </citation>
    <scope>NUCLEOTIDE SEQUENCE</scope>
    <source>
        <strain evidence="6">AMC_N1</strain>
    </source>
</reference>
<comment type="caution">
    <text evidence="6">The sequence shown here is derived from an EMBL/GenBank/DDBJ whole genome shotgun (WGS) entry which is preliminary data.</text>
</comment>
<keyword evidence="3" id="KW-0325">Glycoprotein</keyword>
<dbReference type="FunFam" id="2.40.10.10:FF:000028">
    <property type="entry name" value="Serine protease easter"/>
    <property type="match status" value="1"/>
</dbReference>
<gene>
    <name evidence="6" type="ORF">NQ318_004021</name>
</gene>
<dbReference type="InterPro" id="IPR043504">
    <property type="entry name" value="Peptidase_S1_PA_chymotrypsin"/>
</dbReference>
<accession>A0AAV8Z7W8</accession>
<dbReference type="EMBL" id="JAPWTK010000009">
    <property type="protein sequence ID" value="KAJ8960295.1"/>
    <property type="molecule type" value="Genomic_DNA"/>
</dbReference>
<dbReference type="PRINTS" id="PR00722">
    <property type="entry name" value="CHYMOTRYPSIN"/>
</dbReference>
<organism evidence="6 7">
    <name type="scientific">Aromia moschata</name>
    <dbReference type="NCBI Taxonomy" id="1265417"/>
    <lineage>
        <taxon>Eukaryota</taxon>
        <taxon>Metazoa</taxon>
        <taxon>Ecdysozoa</taxon>
        <taxon>Arthropoda</taxon>
        <taxon>Hexapoda</taxon>
        <taxon>Insecta</taxon>
        <taxon>Pterygota</taxon>
        <taxon>Neoptera</taxon>
        <taxon>Endopterygota</taxon>
        <taxon>Coleoptera</taxon>
        <taxon>Polyphaga</taxon>
        <taxon>Cucujiformia</taxon>
        <taxon>Chrysomeloidea</taxon>
        <taxon>Cerambycidae</taxon>
        <taxon>Cerambycinae</taxon>
        <taxon>Callichromatini</taxon>
        <taxon>Aromia</taxon>
    </lineage>
</organism>
<dbReference type="CDD" id="cd00190">
    <property type="entry name" value="Tryp_SPc"/>
    <property type="match status" value="1"/>
</dbReference>
<evidence type="ECO:0000259" key="5">
    <source>
        <dbReference type="PROSITE" id="PS50240"/>
    </source>
</evidence>
<dbReference type="Gene3D" id="2.40.10.10">
    <property type="entry name" value="Trypsin-like serine proteases"/>
    <property type="match status" value="2"/>
</dbReference>
<dbReference type="SMART" id="SM00020">
    <property type="entry name" value="Tryp_SPc"/>
    <property type="match status" value="1"/>
</dbReference>
<comment type="similarity">
    <text evidence="4">Belongs to the peptidase S1 family. CLIP subfamily.</text>
</comment>
<dbReference type="InterPro" id="IPR009003">
    <property type="entry name" value="Peptidase_S1_PA"/>
</dbReference>
<keyword evidence="1" id="KW-0732">Signal</keyword>
<proteinExistence type="inferred from homology"/>
<evidence type="ECO:0000313" key="6">
    <source>
        <dbReference type="EMBL" id="KAJ8960295.1"/>
    </source>
</evidence>
<keyword evidence="2" id="KW-1015">Disulfide bond</keyword>
<dbReference type="Proteomes" id="UP001162162">
    <property type="component" value="Unassembled WGS sequence"/>
</dbReference>
<dbReference type="GO" id="GO:0004252">
    <property type="term" value="F:serine-type endopeptidase activity"/>
    <property type="evidence" value="ECO:0007669"/>
    <property type="project" value="InterPro"/>
</dbReference>
<evidence type="ECO:0000256" key="4">
    <source>
        <dbReference type="ARBA" id="ARBA00024195"/>
    </source>
</evidence>
<dbReference type="PROSITE" id="PS00134">
    <property type="entry name" value="TRYPSIN_HIS"/>
    <property type="match status" value="1"/>
</dbReference>
<evidence type="ECO:0000256" key="2">
    <source>
        <dbReference type="ARBA" id="ARBA00023157"/>
    </source>
</evidence>
<dbReference type="InterPro" id="IPR018114">
    <property type="entry name" value="TRYPSIN_HIS"/>
</dbReference>
<dbReference type="InterPro" id="IPR001254">
    <property type="entry name" value="Trypsin_dom"/>
</dbReference>
<protein>
    <recommendedName>
        <fullName evidence="5">Peptidase S1 domain-containing protein</fullName>
    </recommendedName>
</protein>
<dbReference type="InterPro" id="IPR051487">
    <property type="entry name" value="Ser/Thr_Proteases_Immune/Dev"/>
</dbReference>
<evidence type="ECO:0000313" key="7">
    <source>
        <dbReference type="Proteomes" id="UP001162162"/>
    </source>
</evidence>
<dbReference type="GO" id="GO:0006508">
    <property type="term" value="P:proteolysis"/>
    <property type="evidence" value="ECO:0007669"/>
    <property type="project" value="InterPro"/>
</dbReference>
<dbReference type="Pfam" id="PF00089">
    <property type="entry name" value="Trypsin"/>
    <property type="match status" value="1"/>
</dbReference>
<dbReference type="SUPFAM" id="SSF50494">
    <property type="entry name" value="Trypsin-like serine proteases"/>
    <property type="match status" value="1"/>
</dbReference>